<dbReference type="Proteomes" id="UP001528823">
    <property type="component" value="Unassembled WGS sequence"/>
</dbReference>
<feature type="transmembrane region" description="Helical" evidence="1">
    <location>
        <begin position="852"/>
        <end position="871"/>
    </location>
</feature>
<dbReference type="RefSeq" id="WP_274689958.1">
    <property type="nucleotide sequence ID" value="NZ_JAPMOU010000022.1"/>
</dbReference>
<evidence type="ECO:0000313" key="3">
    <source>
        <dbReference type="Proteomes" id="UP001528823"/>
    </source>
</evidence>
<dbReference type="SUPFAM" id="SSF82714">
    <property type="entry name" value="Multidrug efflux transporter AcrB TolC docking domain, DN and DC subdomains"/>
    <property type="match status" value="2"/>
</dbReference>
<dbReference type="Gene3D" id="3.30.70.1430">
    <property type="entry name" value="Multidrug efflux transporter AcrB pore domain"/>
    <property type="match status" value="2"/>
</dbReference>
<keyword evidence="1" id="KW-0812">Transmembrane</keyword>
<dbReference type="PANTHER" id="PTHR32063:SF14">
    <property type="entry name" value="BLL4319 PROTEIN"/>
    <property type="match status" value="1"/>
</dbReference>
<name>A0ABT5UB65_9GAMM</name>
<dbReference type="Gene3D" id="3.30.70.1320">
    <property type="entry name" value="Multidrug efflux transporter AcrB pore domain like"/>
    <property type="match status" value="1"/>
</dbReference>
<dbReference type="Gene3D" id="1.20.1640.10">
    <property type="entry name" value="Multidrug efflux transporter AcrB transmembrane domain"/>
    <property type="match status" value="2"/>
</dbReference>
<dbReference type="EMBL" id="JAPMOU010000022">
    <property type="protein sequence ID" value="MDE1463626.1"/>
    <property type="molecule type" value="Genomic_DNA"/>
</dbReference>
<feature type="transmembrane region" description="Helical" evidence="1">
    <location>
        <begin position="954"/>
        <end position="976"/>
    </location>
</feature>
<feature type="transmembrane region" description="Helical" evidence="1">
    <location>
        <begin position="366"/>
        <end position="387"/>
    </location>
</feature>
<dbReference type="Gene3D" id="3.30.70.1440">
    <property type="entry name" value="Multidrug efflux transporter AcrB pore domain"/>
    <property type="match status" value="1"/>
</dbReference>
<dbReference type="InterPro" id="IPR027463">
    <property type="entry name" value="AcrB_DN_DC_subdom"/>
</dbReference>
<dbReference type="SUPFAM" id="SSF82693">
    <property type="entry name" value="Multidrug efflux transporter AcrB pore domain, PN1, PN2, PC1 and PC2 subdomains"/>
    <property type="match status" value="3"/>
</dbReference>
<reference evidence="2 3" key="1">
    <citation type="submission" date="2022-11" db="EMBL/GenBank/DDBJ databases">
        <title>Spartinivicinus poritis sp. nov., isolated from scleractinian coral Porites lutea.</title>
        <authorList>
            <person name="Zhang G."/>
            <person name="Cai L."/>
            <person name="Wei Q."/>
        </authorList>
    </citation>
    <scope>NUCLEOTIDE SEQUENCE [LARGE SCALE GENOMIC DNA]</scope>
    <source>
        <strain evidence="2 3">A2-2</strain>
    </source>
</reference>
<accession>A0ABT5UB65</accession>
<organism evidence="2 3">
    <name type="scientific">Spartinivicinus poritis</name>
    <dbReference type="NCBI Taxonomy" id="2994640"/>
    <lineage>
        <taxon>Bacteria</taxon>
        <taxon>Pseudomonadati</taxon>
        <taxon>Pseudomonadota</taxon>
        <taxon>Gammaproteobacteria</taxon>
        <taxon>Oceanospirillales</taxon>
        <taxon>Zooshikellaceae</taxon>
        <taxon>Spartinivicinus</taxon>
    </lineage>
</organism>
<feature type="transmembrane region" description="Helical" evidence="1">
    <location>
        <begin position="533"/>
        <end position="551"/>
    </location>
</feature>
<feature type="transmembrane region" description="Helical" evidence="1">
    <location>
        <begin position="438"/>
        <end position="458"/>
    </location>
</feature>
<sequence>MEKQSTNSSFMDIFINRPILAIIVSIVLVLLGIRAAVNLPVLQFPKIESTALVITTTYVGASAEVVQGFITEPVERAASTITGIDYIDSTTQAGLSTVKVWLKLNQNSTDALTELSSRIDQISFELPAKAENPSIQIERADRPGAVFYLSVITDHFSRESITDYLTRQVNPTLSSIDGVQRIGIGGGRNPAMRVWIDPLQMAAFNLSAQDIQAALTANNILATLGHSKNNLQRINLLANTTMKTVADFENLIVSKVDNALVKLGDIARIELTEEEGDVNARINQKSAIFISIWAQPGANEIDIGNQLYELLPSINNSLPDGLAIEIASDATLYMREALKEIFSTLLETVFLVGLVVLALMGSIRTAIVPIITIPISILGAIAAMSLLGFSLNLLTILAIVLSVGLVVDDAIVVVENVSRYMREGKSRMEAALISSRQLLLPIVGMTVTLAAVYAPIGFLSGLTGILFKEFAFTLSIAVLISGVIALTLSPIMSAYASPANGSEGHITRKINQQFYQLQLWYGELLVRLFKWRFQVLFIGFFITVLIPFLFISSKKELAPTEDQSEINIIVDAAPESSLDYTTEYMTEVVDGLTELPGIKYIWQVIQPNGGFGGIELVEPKERQQTTQELLPQVFESVSKIAGLDVVPILPSALPSSGNYDVELIVQSPESHENMQQYAEKLISAAYKSGYFMFVDTDLKVDLHQVNLIIDRKRVAELGMDLSSVSQQLSILLSGNYINHFNLDGKAYRVIPMAEHSARQNPESIMNLHLFSSLGEKVPVSAIASFEHIASPRVLYKFQQKNAFRIYGGVQSGITKEQALKTLETAAGEVLPVGYTIDYAGESRQIRQEGNSLLNVMLVALVFVFLVLAVQFNSFRYPLVVLIGSVPLALAGAMLFTFLGWTTINIYSQIGLITLIGLIAKNGILIVEFANQLQENGIKKLDAIKQAAETRLRPILMTTAATVLGHFPLILVSGAGAEARNSIGIILVMGMIIGTLFTLFFLPCIYLVLGKNDESVENSHQSMPIVN</sequence>
<gene>
    <name evidence="2" type="ORF">ORQ98_16860</name>
</gene>
<comment type="caution">
    <text evidence="2">The sequence shown here is derived from an EMBL/GenBank/DDBJ whole genome shotgun (WGS) entry which is preliminary data.</text>
</comment>
<dbReference type="InterPro" id="IPR001036">
    <property type="entry name" value="Acrflvin-R"/>
</dbReference>
<dbReference type="Pfam" id="PF00873">
    <property type="entry name" value="ACR_tran"/>
    <property type="match status" value="1"/>
</dbReference>
<evidence type="ECO:0000256" key="1">
    <source>
        <dbReference type="SAM" id="Phobius"/>
    </source>
</evidence>
<feature type="transmembrane region" description="Helical" evidence="1">
    <location>
        <begin position="982"/>
        <end position="1008"/>
    </location>
</feature>
<keyword evidence="1" id="KW-1133">Transmembrane helix</keyword>
<keyword evidence="3" id="KW-1185">Reference proteome</keyword>
<feature type="transmembrane region" description="Helical" evidence="1">
    <location>
        <begin position="341"/>
        <end position="359"/>
    </location>
</feature>
<proteinExistence type="predicted"/>
<protein>
    <submittedName>
        <fullName evidence="2">Efflux RND transporter permease subunit</fullName>
    </submittedName>
</protein>
<evidence type="ECO:0000313" key="2">
    <source>
        <dbReference type="EMBL" id="MDE1463626.1"/>
    </source>
</evidence>
<dbReference type="PANTHER" id="PTHR32063">
    <property type="match status" value="1"/>
</dbReference>
<dbReference type="PRINTS" id="PR00702">
    <property type="entry name" value="ACRIFLAVINRP"/>
</dbReference>
<dbReference type="SUPFAM" id="SSF82866">
    <property type="entry name" value="Multidrug efflux transporter AcrB transmembrane domain"/>
    <property type="match status" value="2"/>
</dbReference>
<dbReference type="Gene3D" id="3.30.2090.10">
    <property type="entry name" value="Multidrug efflux transporter AcrB TolC docking domain, DN and DC subdomains"/>
    <property type="match status" value="2"/>
</dbReference>
<feature type="transmembrane region" description="Helical" evidence="1">
    <location>
        <begin position="878"/>
        <end position="899"/>
    </location>
</feature>
<feature type="transmembrane region" description="Helical" evidence="1">
    <location>
        <begin position="470"/>
        <end position="488"/>
    </location>
</feature>
<feature type="transmembrane region" description="Helical" evidence="1">
    <location>
        <begin position="905"/>
        <end position="929"/>
    </location>
</feature>
<keyword evidence="1" id="KW-0472">Membrane</keyword>
<feature type="transmembrane region" description="Helical" evidence="1">
    <location>
        <begin position="393"/>
        <end position="417"/>
    </location>
</feature>